<gene>
    <name evidence="2" type="ORF">ST47_g952</name>
</gene>
<feature type="compositionally biased region" description="Low complexity" evidence="1">
    <location>
        <begin position="41"/>
        <end position="50"/>
    </location>
</feature>
<reference evidence="2 3" key="1">
    <citation type="journal article" date="2016" name="Sci. Rep.">
        <title>Draft genome sequencing and secretome analysis of fungal phytopathogen Ascochyta rabiei provides insight into the necrotrophic effector repertoire.</title>
        <authorList>
            <person name="Verma S."/>
            <person name="Gazara R.K."/>
            <person name="Nizam S."/>
            <person name="Parween S."/>
            <person name="Chattopadhyay D."/>
            <person name="Verma P.K."/>
        </authorList>
    </citation>
    <scope>NUCLEOTIDE SEQUENCE [LARGE SCALE GENOMIC DNA]</scope>
    <source>
        <strain evidence="2 3">ArDII</strain>
    </source>
</reference>
<feature type="compositionally biased region" description="Polar residues" evidence="1">
    <location>
        <begin position="174"/>
        <end position="197"/>
    </location>
</feature>
<feature type="region of interest" description="Disordered" evidence="1">
    <location>
        <begin position="1"/>
        <end position="50"/>
    </location>
</feature>
<feature type="region of interest" description="Disordered" evidence="1">
    <location>
        <begin position="113"/>
        <end position="141"/>
    </location>
</feature>
<dbReference type="EMBL" id="JYNV01000046">
    <property type="protein sequence ID" value="KZM27900.1"/>
    <property type="molecule type" value="Genomic_DNA"/>
</dbReference>
<evidence type="ECO:0000313" key="2">
    <source>
        <dbReference type="EMBL" id="KZM27900.1"/>
    </source>
</evidence>
<proteinExistence type="predicted"/>
<feature type="region of interest" description="Disordered" evidence="1">
    <location>
        <begin position="171"/>
        <end position="218"/>
    </location>
</feature>
<feature type="compositionally biased region" description="Low complexity" evidence="1">
    <location>
        <begin position="124"/>
        <end position="141"/>
    </location>
</feature>
<sequence length="578" mass="63197">MSQQNYRSGHQNHDAHEPHLNLGAHGHNMPSKRSPCDEMNSCSESVSSSTSLYANPPSPVLHPGIHPHIGKGYTTSESVSPAVRAATVHYNEVSGPRFADRYGPGNYTYQAFPPVESTFESSGPSSTNSPYRPRTPPTTLSPLLLDAVHQRPPGHTHPLPEPLSKYLRVARPNPSASTKPSHTVTDASSTAPSGSKAQKTEKGRKKKAPRERMNELEPDILESIKPGHEEKRITQIDLQDMAKKLETAFQDPRMNKGESACKKKRLEKNWCHQHLEYDTCDTEGCEGGNWVYPYPRSSVKKTVLAPKPKASNSTVTQTASSVAATPPAVIEVESDATKTIPEKGYTDLNRFIDLNGRQHASWAPYRQNDALCGNETVQHDEQRIACERTREAAIKSEAKWRLEADKVSKDLKQIEKKVQASSPTTVCGKKGTLNLAPKKALVNASSVKESNTSAKMLHATEKTGGAVTSYSALRRLIEGTARPLDDSIPDLDLTMKTPPFDPLVSSLPGKQAAKTKDEIKATEAVGVAAETRTTTSRLDTLATNAEANSKWDGTEMSEDEGWEKVIGDDDSDWEVVGK</sequence>
<accession>A0A163LLJ6</accession>
<protein>
    <submittedName>
        <fullName evidence="2">Uncharacterized protein</fullName>
    </submittedName>
</protein>
<evidence type="ECO:0000313" key="3">
    <source>
        <dbReference type="Proteomes" id="UP000076837"/>
    </source>
</evidence>
<comment type="caution">
    <text evidence="2">The sequence shown here is derived from an EMBL/GenBank/DDBJ whole genome shotgun (WGS) entry which is preliminary data.</text>
</comment>
<evidence type="ECO:0000256" key="1">
    <source>
        <dbReference type="SAM" id="MobiDB-lite"/>
    </source>
</evidence>
<organism evidence="2 3">
    <name type="scientific">Didymella rabiei</name>
    <name type="common">Chickpea ascochyta blight fungus</name>
    <name type="synonym">Mycosphaerella rabiei</name>
    <dbReference type="NCBI Taxonomy" id="5454"/>
    <lineage>
        <taxon>Eukaryota</taxon>
        <taxon>Fungi</taxon>
        <taxon>Dikarya</taxon>
        <taxon>Ascomycota</taxon>
        <taxon>Pezizomycotina</taxon>
        <taxon>Dothideomycetes</taxon>
        <taxon>Pleosporomycetidae</taxon>
        <taxon>Pleosporales</taxon>
        <taxon>Pleosporineae</taxon>
        <taxon>Didymellaceae</taxon>
        <taxon>Ascochyta</taxon>
    </lineage>
</organism>
<name>A0A163LLJ6_DIDRA</name>
<dbReference type="OrthoDB" id="3797984at2759"/>
<dbReference type="AlphaFoldDB" id="A0A163LLJ6"/>
<keyword evidence="3" id="KW-1185">Reference proteome</keyword>
<dbReference type="Proteomes" id="UP000076837">
    <property type="component" value="Unassembled WGS sequence"/>
</dbReference>